<dbReference type="AlphaFoldDB" id="A0AAV9UCX9"/>
<evidence type="ECO:0000256" key="1">
    <source>
        <dbReference type="SAM" id="SignalP"/>
    </source>
</evidence>
<name>A0AAV9UCX9_9PEZI</name>
<proteinExistence type="predicted"/>
<keyword evidence="3" id="KW-1185">Reference proteome</keyword>
<feature type="signal peptide" evidence="1">
    <location>
        <begin position="1"/>
        <end position="24"/>
    </location>
</feature>
<evidence type="ECO:0000313" key="3">
    <source>
        <dbReference type="Proteomes" id="UP001375240"/>
    </source>
</evidence>
<dbReference type="EMBL" id="JAVHNQ010000010">
    <property type="protein sequence ID" value="KAK6337900.1"/>
    <property type="molecule type" value="Genomic_DNA"/>
</dbReference>
<sequence length="324" mass="35260">MKTLQHSVPAAAAATALFALLAQAAPSPVTPTLNNRLFKRAPTDYTQAWGPEISGADRASPPLIKITRGDGSVANFANFNNEAQAQWFCGTSKARNDDCCKKLCDITDGCVFANHLDAHLSNGNLRYDCSIYNTHMEAGEWIPNPGDPVPGTVADSRGYDKKPNKIRGYKLVGQDGSHKLLGPTWFKSYTYQPSDSDWGDCGTPVVVANSNPNLANVVTIKPTCLYKCQQALQQWNLGNWNKEDPPKRARSGSLTPEFMNAPAIGGGNILKYTCALYEDDYSTDPQPSSESYQGVWKNGVLQYTRIPGGVVVFGTDPNYTPFTP</sequence>
<dbReference type="Proteomes" id="UP001375240">
    <property type="component" value="Unassembled WGS sequence"/>
</dbReference>
<keyword evidence="1" id="KW-0732">Signal</keyword>
<feature type="chain" id="PRO_5043418142" evidence="1">
    <location>
        <begin position="25"/>
        <end position="324"/>
    </location>
</feature>
<comment type="caution">
    <text evidence="2">The sequence shown here is derived from an EMBL/GenBank/DDBJ whole genome shotgun (WGS) entry which is preliminary data.</text>
</comment>
<gene>
    <name evidence="2" type="ORF">TWF696_001378</name>
</gene>
<accession>A0AAV9UCX9</accession>
<protein>
    <submittedName>
        <fullName evidence="2">Uncharacterized protein</fullName>
    </submittedName>
</protein>
<evidence type="ECO:0000313" key="2">
    <source>
        <dbReference type="EMBL" id="KAK6337900.1"/>
    </source>
</evidence>
<reference evidence="2 3" key="1">
    <citation type="submission" date="2019-10" db="EMBL/GenBank/DDBJ databases">
        <authorList>
            <person name="Palmer J.M."/>
        </authorList>
    </citation>
    <scope>NUCLEOTIDE SEQUENCE [LARGE SCALE GENOMIC DNA]</scope>
    <source>
        <strain evidence="2 3">TWF696</strain>
    </source>
</reference>
<organism evidence="2 3">
    <name type="scientific">Orbilia brochopaga</name>
    <dbReference type="NCBI Taxonomy" id="3140254"/>
    <lineage>
        <taxon>Eukaryota</taxon>
        <taxon>Fungi</taxon>
        <taxon>Dikarya</taxon>
        <taxon>Ascomycota</taxon>
        <taxon>Pezizomycotina</taxon>
        <taxon>Orbiliomycetes</taxon>
        <taxon>Orbiliales</taxon>
        <taxon>Orbiliaceae</taxon>
        <taxon>Orbilia</taxon>
    </lineage>
</organism>